<dbReference type="HOGENOM" id="CLU_2261620_0_0_11"/>
<dbReference type="eggNOG" id="ENOG5032GAQ">
    <property type="taxonomic scope" value="Bacteria"/>
</dbReference>
<sequence>MPRTCSGIRSYTVDATNPLNGQPVSYLKVTDLEELKGKTIGTGTYRVLAENLRGSTYVLKLGGSPCEAPVVVTAWTKGVEAGPLGEFGYSVLVEGNGALTGPA</sequence>
<reference evidence="2" key="1">
    <citation type="submission" date="2005-03" db="EMBL/GenBank/DDBJ databases">
        <title>Comparison of the complete genome sequences of Rhodococcus erythropolis PR4 and Rhodococcus opacus B4.</title>
        <authorList>
            <person name="Takarada H."/>
            <person name="Sekine M."/>
            <person name="Hosoyama A."/>
            <person name="Yamada R."/>
            <person name="Fujisawa T."/>
            <person name="Omata S."/>
            <person name="Shimizu A."/>
            <person name="Tsukatani N."/>
            <person name="Tanikawa S."/>
            <person name="Fujita N."/>
            <person name="Harayama S."/>
        </authorList>
    </citation>
    <scope>NUCLEOTIDE SEQUENCE [LARGE SCALE GENOMIC DNA]</scope>
    <source>
        <strain evidence="2">PR4 / NBRC 100887</strain>
    </source>
</reference>
<dbReference type="EMBL" id="AP008957">
    <property type="protein sequence ID" value="BAH33600.1"/>
    <property type="molecule type" value="Genomic_DNA"/>
</dbReference>
<protein>
    <submittedName>
        <fullName evidence="1">Uncharacterized protein</fullName>
    </submittedName>
</protein>
<dbReference type="KEGG" id="rer:RER_28920"/>
<proteinExistence type="predicted"/>
<name>C0ZZ15_RHOE4</name>
<organism evidence="1 2">
    <name type="scientific">Rhodococcus erythropolis (strain PR4 / NBRC 100887)</name>
    <dbReference type="NCBI Taxonomy" id="234621"/>
    <lineage>
        <taxon>Bacteria</taxon>
        <taxon>Bacillati</taxon>
        <taxon>Actinomycetota</taxon>
        <taxon>Actinomycetes</taxon>
        <taxon>Mycobacteriales</taxon>
        <taxon>Nocardiaceae</taxon>
        <taxon>Rhodococcus</taxon>
        <taxon>Rhodococcus erythropolis group</taxon>
    </lineage>
</organism>
<dbReference type="Proteomes" id="UP000002204">
    <property type="component" value="Chromosome"/>
</dbReference>
<evidence type="ECO:0000313" key="1">
    <source>
        <dbReference type="EMBL" id="BAH33600.1"/>
    </source>
</evidence>
<reference evidence="1 2" key="2">
    <citation type="journal article" date="2006" name="Environ. Microbiol.">
        <title>Sequence analysis of three plasmids harboured in Rhodococcus erythropolis strain PR4.</title>
        <authorList>
            <person name="Sekine M."/>
            <person name="Tanikawa S."/>
            <person name="Omata S."/>
            <person name="Saito M."/>
            <person name="Fujisawa T."/>
            <person name="Tsukatani N."/>
            <person name="Tajima T."/>
            <person name="Sekigawa T."/>
            <person name="Kosugi H."/>
            <person name="Matsuo Y."/>
            <person name="Nishiko R."/>
            <person name="Imamura K."/>
            <person name="Ito M."/>
            <person name="Narita H."/>
            <person name="Tago S."/>
            <person name="Fujita N."/>
            <person name="Harayama S."/>
        </authorList>
    </citation>
    <scope>NUCLEOTIDE SEQUENCE [LARGE SCALE GENOMIC DNA]</scope>
    <source>
        <strain evidence="2">PR4 / NBRC 100887</strain>
    </source>
</reference>
<gene>
    <name evidence="1" type="ordered locus">RER_28920</name>
</gene>
<accession>C0ZZ15</accession>
<evidence type="ECO:0000313" key="2">
    <source>
        <dbReference type="Proteomes" id="UP000002204"/>
    </source>
</evidence>
<dbReference type="AlphaFoldDB" id="C0ZZ15"/>